<gene>
    <name evidence="5" type="ORF">GUJ93_ZPchr0012g20329</name>
</gene>
<proteinExistence type="predicted"/>
<feature type="region of interest" description="Disordered" evidence="3">
    <location>
        <begin position="221"/>
        <end position="256"/>
    </location>
</feature>
<reference evidence="5" key="1">
    <citation type="journal article" date="2021" name="bioRxiv">
        <title>Whole Genome Assembly and Annotation of Northern Wild Rice, Zizania palustris L., Supports a Whole Genome Duplication in the Zizania Genus.</title>
        <authorList>
            <person name="Haas M."/>
            <person name="Kono T."/>
            <person name="Macchietto M."/>
            <person name="Millas R."/>
            <person name="McGilp L."/>
            <person name="Shao M."/>
            <person name="Duquette J."/>
            <person name="Hirsch C.N."/>
            <person name="Kimball J."/>
        </authorList>
    </citation>
    <scope>NUCLEOTIDE SEQUENCE</scope>
    <source>
        <tissue evidence="5">Fresh leaf tissue</tissue>
    </source>
</reference>
<dbReference type="PANTHER" id="PTHR34122">
    <property type="entry name" value="EXPRESSED PROTEIN-RELATED"/>
    <property type="match status" value="1"/>
</dbReference>
<feature type="compositionally biased region" description="Basic and acidic residues" evidence="3">
    <location>
        <begin position="36"/>
        <end position="46"/>
    </location>
</feature>
<dbReference type="PANTHER" id="PTHR34122:SF1">
    <property type="entry name" value="EXPRESSED PROTEIN"/>
    <property type="match status" value="1"/>
</dbReference>
<feature type="domain" description="WRC" evidence="4">
    <location>
        <begin position="180"/>
        <end position="224"/>
    </location>
</feature>
<dbReference type="Pfam" id="PF08879">
    <property type="entry name" value="WRC"/>
    <property type="match status" value="1"/>
</dbReference>
<accession>A0A8J5WMV3</accession>
<reference evidence="5" key="2">
    <citation type="submission" date="2021-02" db="EMBL/GenBank/DDBJ databases">
        <authorList>
            <person name="Kimball J.A."/>
            <person name="Haas M.W."/>
            <person name="Macchietto M."/>
            <person name="Kono T."/>
            <person name="Duquette J."/>
            <person name="Shao M."/>
        </authorList>
    </citation>
    <scope>NUCLEOTIDE SEQUENCE</scope>
    <source>
        <tissue evidence="5">Fresh leaf tissue</tissue>
    </source>
</reference>
<sequence>MRIRRRPQTISLQHSSDPTTSTSTAPQTPLLQNAARSREWMQGGKDEGRMQLLHRARAHANVVDLGKKSRVARRLLALPQDSGLDRRRRHSPGGDAHRSVVDGDAHGGMEEKGGSGDGSKSELAGEVGETTLTLSNGAAAAAVAAVATLGVVVAVKDEKIGGGNGGGGGTKKRRGGAAVLMERSRCSRVNGRGWRCGQPTLVGYALCEHHLGKGRMRSVTGCGGGGASQLGRTEHRSRTPAASPNADEPEPGQRRS</sequence>
<comment type="caution">
    <text evidence="5">The sequence shown here is derived from an EMBL/GenBank/DDBJ whole genome shotgun (WGS) entry which is preliminary data.</text>
</comment>
<dbReference type="OrthoDB" id="686202at2759"/>
<evidence type="ECO:0000259" key="4">
    <source>
        <dbReference type="PROSITE" id="PS51667"/>
    </source>
</evidence>
<evidence type="ECO:0000256" key="2">
    <source>
        <dbReference type="PROSITE-ProRule" id="PRU01002"/>
    </source>
</evidence>
<evidence type="ECO:0000313" key="6">
    <source>
        <dbReference type="Proteomes" id="UP000729402"/>
    </source>
</evidence>
<feature type="region of interest" description="Disordered" evidence="3">
    <location>
        <begin position="1"/>
        <end position="46"/>
    </location>
</feature>
<evidence type="ECO:0000313" key="5">
    <source>
        <dbReference type="EMBL" id="KAG8094215.1"/>
    </source>
</evidence>
<name>A0A8J5WMV3_ZIZPA</name>
<dbReference type="EMBL" id="JAAALK010000080">
    <property type="protein sequence ID" value="KAG8094215.1"/>
    <property type="molecule type" value="Genomic_DNA"/>
</dbReference>
<evidence type="ECO:0000256" key="1">
    <source>
        <dbReference type="ARBA" id="ARBA00023242"/>
    </source>
</evidence>
<dbReference type="AlphaFoldDB" id="A0A8J5WMV3"/>
<protein>
    <recommendedName>
        <fullName evidence="4">WRC domain-containing protein</fullName>
    </recommendedName>
</protein>
<dbReference type="InterPro" id="IPR014977">
    <property type="entry name" value="WRC_dom"/>
</dbReference>
<dbReference type="Proteomes" id="UP000729402">
    <property type="component" value="Unassembled WGS sequence"/>
</dbReference>
<organism evidence="5 6">
    <name type="scientific">Zizania palustris</name>
    <name type="common">Northern wild rice</name>
    <dbReference type="NCBI Taxonomy" id="103762"/>
    <lineage>
        <taxon>Eukaryota</taxon>
        <taxon>Viridiplantae</taxon>
        <taxon>Streptophyta</taxon>
        <taxon>Embryophyta</taxon>
        <taxon>Tracheophyta</taxon>
        <taxon>Spermatophyta</taxon>
        <taxon>Magnoliopsida</taxon>
        <taxon>Liliopsida</taxon>
        <taxon>Poales</taxon>
        <taxon>Poaceae</taxon>
        <taxon>BOP clade</taxon>
        <taxon>Oryzoideae</taxon>
        <taxon>Oryzeae</taxon>
        <taxon>Zizaniinae</taxon>
        <taxon>Zizania</taxon>
    </lineage>
</organism>
<comment type="caution">
    <text evidence="2">Lacks conserved residue(s) required for the propagation of feature annotation.</text>
</comment>
<evidence type="ECO:0000256" key="3">
    <source>
        <dbReference type="SAM" id="MobiDB-lite"/>
    </source>
</evidence>
<feature type="compositionally biased region" description="Basic and acidic residues" evidence="3">
    <location>
        <begin position="95"/>
        <end position="114"/>
    </location>
</feature>
<keyword evidence="6" id="KW-1185">Reference proteome</keyword>
<dbReference type="PROSITE" id="PS51667">
    <property type="entry name" value="WRC"/>
    <property type="match status" value="1"/>
</dbReference>
<feature type="compositionally biased region" description="Low complexity" evidence="3">
    <location>
        <begin position="15"/>
        <end position="29"/>
    </location>
</feature>
<feature type="region of interest" description="Disordered" evidence="3">
    <location>
        <begin position="82"/>
        <end position="123"/>
    </location>
</feature>
<keyword evidence="1" id="KW-0539">Nucleus</keyword>